<evidence type="ECO:0000256" key="1">
    <source>
        <dbReference type="ARBA" id="ARBA00001946"/>
    </source>
</evidence>
<evidence type="ECO:0000256" key="2">
    <source>
        <dbReference type="ARBA" id="ARBA00004651"/>
    </source>
</evidence>
<dbReference type="EC" id="2.7.8.26" evidence="5 19"/>
<keyword evidence="10 19" id="KW-0812">Transmembrane</keyword>
<dbReference type="GO" id="GO:0008818">
    <property type="term" value="F:cobalamin 5'-phosphate synthase activity"/>
    <property type="evidence" value="ECO:0007669"/>
    <property type="project" value="UniProtKB-UniRule"/>
</dbReference>
<feature type="transmembrane region" description="Helical" evidence="19">
    <location>
        <begin position="56"/>
        <end position="77"/>
    </location>
</feature>
<comment type="subcellular location">
    <subcellularLocation>
        <location evidence="2 19">Cell membrane</location>
        <topology evidence="2 19">Multi-pass membrane protein</topology>
    </subcellularLocation>
</comment>
<feature type="transmembrane region" description="Helical" evidence="19">
    <location>
        <begin position="132"/>
        <end position="154"/>
    </location>
</feature>
<feature type="transmembrane region" description="Helical" evidence="19">
    <location>
        <begin position="160"/>
        <end position="181"/>
    </location>
</feature>
<feature type="transmembrane region" description="Helical" evidence="19">
    <location>
        <begin position="226"/>
        <end position="243"/>
    </location>
</feature>
<organism evidence="21 22">
    <name type="scientific">Actinocatenispora thailandica</name>
    <dbReference type="NCBI Taxonomy" id="227318"/>
    <lineage>
        <taxon>Bacteria</taxon>
        <taxon>Bacillati</taxon>
        <taxon>Actinomycetota</taxon>
        <taxon>Actinomycetes</taxon>
        <taxon>Micromonosporales</taxon>
        <taxon>Micromonosporaceae</taxon>
        <taxon>Actinocatenispora</taxon>
    </lineage>
</organism>
<keyword evidence="11 19" id="KW-0460">Magnesium</keyword>
<dbReference type="PANTHER" id="PTHR34148">
    <property type="entry name" value="ADENOSYLCOBINAMIDE-GDP RIBAZOLETRANSFERASE"/>
    <property type="match status" value="1"/>
</dbReference>
<evidence type="ECO:0000256" key="17">
    <source>
        <dbReference type="ARBA" id="ARBA00048623"/>
    </source>
</evidence>
<protein>
    <recommendedName>
        <fullName evidence="6 19">Adenosylcobinamide-GDP ribazoletransferase</fullName>
        <ecNumber evidence="5 19">2.7.8.26</ecNumber>
    </recommendedName>
    <alternativeName>
        <fullName evidence="16 19">Cobalamin synthase</fullName>
    </alternativeName>
    <alternativeName>
        <fullName evidence="15 19">Cobalamin-5'-phosphate synthase</fullName>
    </alternativeName>
</protein>
<comment type="similarity">
    <text evidence="4 19">Belongs to the CobS family.</text>
</comment>
<keyword evidence="12 19" id="KW-1133">Transmembrane helix</keyword>
<feature type="transmembrane region" description="Helical" evidence="19">
    <location>
        <begin position="193"/>
        <end position="220"/>
    </location>
</feature>
<keyword evidence="22" id="KW-1185">Reference proteome</keyword>
<comment type="function">
    <text evidence="14 19">Joins adenosylcobinamide-GDP and alpha-ribazole to generate adenosylcobalamin (Ado-cobalamin). Also synthesizes adenosylcobalamin 5'-phosphate from adenosylcobinamide-GDP and alpha-ribazole 5'-phosphate.</text>
</comment>
<evidence type="ECO:0000256" key="18">
    <source>
        <dbReference type="ARBA" id="ARBA00049504"/>
    </source>
</evidence>
<feature type="transmembrane region" description="Helical" evidence="19">
    <location>
        <begin position="83"/>
        <end position="102"/>
    </location>
</feature>
<evidence type="ECO:0000256" key="6">
    <source>
        <dbReference type="ARBA" id="ARBA00015850"/>
    </source>
</evidence>
<keyword evidence="8 19" id="KW-0169">Cobalamin biosynthesis</keyword>
<evidence type="ECO:0000256" key="4">
    <source>
        <dbReference type="ARBA" id="ARBA00010561"/>
    </source>
</evidence>
<feature type="compositionally biased region" description="Basic and acidic residues" evidence="20">
    <location>
        <begin position="1"/>
        <end position="10"/>
    </location>
</feature>
<evidence type="ECO:0000313" key="21">
    <source>
        <dbReference type="EMBL" id="BCJ36238.1"/>
    </source>
</evidence>
<dbReference type="InterPro" id="IPR003805">
    <property type="entry name" value="CobS"/>
</dbReference>
<dbReference type="UniPathway" id="UPA00148">
    <property type="reaction ID" value="UER00238"/>
</dbReference>
<comment type="catalytic activity">
    <reaction evidence="18 19">
        <text>alpha-ribazole 5'-phosphate + adenosylcob(III)inamide-GDP = adenosylcob(III)alamin 5'-phosphate + GMP + H(+)</text>
        <dbReference type="Rhea" id="RHEA:23560"/>
        <dbReference type="ChEBI" id="CHEBI:15378"/>
        <dbReference type="ChEBI" id="CHEBI:57918"/>
        <dbReference type="ChEBI" id="CHEBI:58115"/>
        <dbReference type="ChEBI" id="CHEBI:60487"/>
        <dbReference type="ChEBI" id="CHEBI:60493"/>
        <dbReference type="EC" id="2.7.8.26"/>
    </reaction>
</comment>
<dbReference type="AlphaFoldDB" id="A0A7R7DR04"/>
<evidence type="ECO:0000256" key="8">
    <source>
        <dbReference type="ARBA" id="ARBA00022573"/>
    </source>
</evidence>
<dbReference type="KEGG" id="atl:Athai_37410"/>
<evidence type="ECO:0000256" key="14">
    <source>
        <dbReference type="ARBA" id="ARBA00025228"/>
    </source>
</evidence>
<feature type="region of interest" description="Disordered" evidence="20">
    <location>
        <begin position="1"/>
        <end position="20"/>
    </location>
</feature>
<evidence type="ECO:0000256" key="12">
    <source>
        <dbReference type="ARBA" id="ARBA00022989"/>
    </source>
</evidence>
<gene>
    <name evidence="19 21" type="primary">cobS</name>
    <name evidence="21" type="ORF">Athai_37410</name>
</gene>
<evidence type="ECO:0000256" key="5">
    <source>
        <dbReference type="ARBA" id="ARBA00013200"/>
    </source>
</evidence>
<keyword evidence="7 19" id="KW-1003">Cell membrane</keyword>
<evidence type="ECO:0000256" key="16">
    <source>
        <dbReference type="ARBA" id="ARBA00032853"/>
    </source>
</evidence>
<reference evidence="21 22" key="1">
    <citation type="submission" date="2020-08" db="EMBL/GenBank/DDBJ databases">
        <title>Whole genome shotgun sequence of Actinocatenispora thailandica NBRC 105041.</title>
        <authorList>
            <person name="Komaki H."/>
            <person name="Tamura T."/>
        </authorList>
    </citation>
    <scope>NUCLEOTIDE SEQUENCE [LARGE SCALE GENOMIC DNA]</scope>
    <source>
        <strain evidence="21 22">NBRC 105041</strain>
    </source>
</reference>
<evidence type="ECO:0000256" key="11">
    <source>
        <dbReference type="ARBA" id="ARBA00022842"/>
    </source>
</evidence>
<proteinExistence type="inferred from homology"/>
<comment type="catalytic activity">
    <reaction evidence="17 19">
        <text>alpha-ribazole + adenosylcob(III)inamide-GDP = adenosylcob(III)alamin + GMP + H(+)</text>
        <dbReference type="Rhea" id="RHEA:16049"/>
        <dbReference type="ChEBI" id="CHEBI:10329"/>
        <dbReference type="ChEBI" id="CHEBI:15378"/>
        <dbReference type="ChEBI" id="CHEBI:18408"/>
        <dbReference type="ChEBI" id="CHEBI:58115"/>
        <dbReference type="ChEBI" id="CHEBI:60487"/>
        <dbReference type="EC" id="2.7.8.26"/>
    </reaction>
</comment>
<evidence type="ECO:0000256" key="10">
    <source>
        <dbReference type="ARBA" id="ARBA00022692"/>
    </source>
</evidence>
<dbReference type="HAMAP" id="MF_00719">
    <property type="entry name" value="CobS"/>
    <property type="match status" value="1"/>
</dbReference>
<dbReference type="EMBL" id="AP023355">
    <property type="protein sequence ID" value="BCJ36238.1"/>
    <property type="molecule type" value="Genomic_DNA"/>
</dbReference>
<keyword evidence="13 19" id="KW-0472">Membrane</keyword>
<comment type="cofactor">
    <cofactor evidence="1 19">
        <name>Mg(2+)</name>
        <dbReference type="ChEBI" id="CHEBI:18420"/>
    </cofactor>
</comment>
<dbReference type="GO" id="GO:0009236">
    <property type="term" value="P:cobalamin biosynthetic process"/>
    <property type="evidence" value="ECO:0007669"/>
    <property type="project" value="UniProtKB-UniRule"/>
</dbReference>
<name>A0A7R7DR04_9ACTN</name>
<keyword evidence="9 19" id="KW-0808">Transferase</keyword>
<evidence type="ECO:0000256" key="3">
    <source>
        <dbReference type="ARBA" id="ARBA00004663"/>
    </source>
</evidence>
<dbReference type="Proteomes" id="UP000611640">
    <property type="component" value="Chromosome"/>
</dbReference>
<evidence type="ECO:0000256" key="15">
    <source>
        <dbReference type="ARBA" id="ARBA00032605"/>
    </source>
</evidence>
<evidence type="ECO:0000313" key="22">
    <source>
        <dbReference type="Proteomes" id="UP000611640"/>
    </source>
</evidence>
<sequence length="275" mass="27171">MPDPIQHDPDPAAGRPPEPAGPVRGWVAAARLSVSTFTVLPVPVGRVDRATARGAMVLAPAVGAAIGAVLAGIAVLLRSAGAPLGVLAVAVVLGAVLVTRALHLDGLADTVDALGSYTDRERALAIMKRSDIGPFGVVALVLALAAQVAAVVAVGARPALALLATLVVAAGTGRLAVTLACRRGVPAARPDGLGALVAGTVPGWLVVAAAVPLAAIGLFADPARPWLGPVAVLLGLAAALLLVRHVTRRLGGVTGDVLGACVELAGTFTLTVLSC</sequence>
<evidence type="ECO:0000256" key="13">
    <source>
        <dbReference type="ARBA" id="ARBA00023136"/>
    </source>
</evidence>
<dbReference type="GO" id="GO:0051073">
    <property type="term" value="F:adenosylcobinamide-GDP ribazoletransferase activity"/>
    <property type="evidence" value="ECO:0007669"/>
    <property type="project" value="UniProtKB-UniRule"/>
</dbReference>
<dbReference type="RefSeq" id="WP_203962642.1">
    <property type="nucleotide sequence ID" value="NZ_AP023355.1"/>
</dbReference>
<evidence type="ECO:0000256" key="7">
    <source>
        <dbReference type="ARBA" id="ARBA00022475"/>
    </source>
</evidence>
<comment type="pathway">
    <text evidence="3 19">Cofactor biosynthesis; adenosylcobalamin biosynthesis; adenosylcobalamin from cob(II)yrinate a,c-diamide: step 7/7.</text>
</comment>
<evidence type="ECO:0000256" key="9">
    <source>
        <dbReference type="ARBA" id="ARBA00022679"/>
    </source>
</evidence>
<dbReference type="GO" id="GO:0005886">
    <property type="term" value="C:plasma membrane"/>
    <property type="evidence" value="ECO:0007669"/>
    <property type="project" value="UniProtKB-SubCell"/>
</dbReference>
<evidence type="ECO:0000256" key="20">
    <source>
        <dbReference type="SAM" id="MobiDB-lite"/>
    </source>
</evidence>
<accession>A0A7R7DR04</accession>
<dbReference type="Pfam" id="PF02654">
    <property type="entry name" value="CobS"/>
    <property type="match status" value="1"/>
</dbReference>
<dbReference type="PANTHER" id="PTHR34148:SF1">
    <property type="entry name" value="ADENOSYLCOBINAMIDE-GDP RIBAZOLETRANSFERASE"/>
    <property type="match status" value="1"/>
</dbReference>
<evidence type="ECO:0000256" key="19">
    <source>
        <dbReference type="HAMAP-Rule" id="MF_00719"/>
    </source>
</evidence>